<dbReference type="GO" id="GO:0052621">
    <property type="term" value="F:diguanylate cyclase activity"/>
    <property type="evidence" value="ECO:0007669"/>
    <property type="project" value="UniProtKB-EC"/>
</dbReference>
<evidence type="ECO:0000256" key="2">
    <source>
        <dbReference type="ARBA" id="ARBA00022777"/>
    </source>
</evidence>
<evidence type="ECO:0000256" key="4">
    <source>
        <dbReference type="SAM" id="Coils"/>
    </source>
</evidence>
<dbReference type="SMART" id="SM00065">
    <property type="entry name" value="GAF"/>
    <property type="match status" value="1"/>
</dbReference>
<dbReference type="PROSITE" id="PS50110">
    <property type="entry name" value="RESPONSE_REGULATORY"/>
    <property type="match status" value="1"/>
</dbReference>
<dbReference type="InterPro" id="IPR001789">
    <property type="entry name" value="Sig_transdc_resp-reg_receiver"/>
</dbReference>
<dbReference type="SMART" id="SM00267">
    <property type="entry name" value="GGDEF"/>
    <property type="match status" value="1"/>
</dbReference>
<dbReference type="InterPro" id="IPR029016">
    <property type="entry name" value="GAF-like_dom_sf"/>
</dbReference>
<keyword evidence="4" id="KW-0175">Coiled coil</keyword>
<dbReference type="CDD" id="cd19920">
    <property type="entry name" value="REC_PA4781-like"/>
    <property type="match status" value="1"/>
</dbReference>
<comment type="caution">
    <text evidence="7">The sequence shown here is derived from an EMBL/GenBank/DDBJ whole genome shotgun (WGS) entry which is preliminary data.</text>
</comment>
<evidence type="ECO:0000259" key="6">
    <source>
        <dbReference type="PROSITE" id="PS50887"/>
    </source>
</evidence>
<dbReference type="RefSeq" id="WP_283757573.1">
    <property type="nucleotide sequence ID" value="NZ_JAQOSQ010000004.1"/>
</dbReference>
<gene>
    <name evidence="7" type="ORF">PMH09_06900</name>
</gene>
<evidence type="ECO:0000256" key="1">
    <source>
        <dbReference type="ARBA" id="ARBA00022679"/>
    </source>
</evidence>
<keyword evidence="1 7" id="KW-0808">Transferase</keyword>
<feature type="coiled-coil region" evidence="4">
    <location>
        <begin position="130"/>
        <end position="161"/>
    </location>
</feature>
<proteinExistence type="predicted"/>
<accession>A0ABT7BUQ3</accession>
<dbReference type="Gene3D" id="3.40.50.2300">
    <property type="match status" value="1"/>
</dbReference>
<dbReference type="PROSITE" id="PS50887">
    <property type="entry name" value="GGDEF"/>
    <property type="match status" value="1"/>
</dbReference>
<dbReference type="InterPro" id="IPR050469">
    <property type="entry name" value="Diguanylate_Cyclase"/>
</dbReference>
<dbReference type="Gene3D" id="3.30.70.270">
    <property type="match status" value="1"/>
</dbReference>
<keyword evidence="8" id="KW-1185">Reference proteome</keyword>
<evidence type="ECO:0000313" key="8">
    <source>
        <dbReference type="Proteomes" id="UP001232992"/>
    </source>
</evidence>
<evidence type="ECO:0000256" key="3">
    <source>
        <dbReference type="PROSITE-ProRule" id="PRU00169"/>
    </source>
</evidence>
<feature type="domain" description="Response regulatory" evidence="5">
    <location>
        <begin position="12"/>
        <end position="128"/>
    </location>
</feature>
<dbReference type="InterPro" id="IPR043128">
    <property type="entry name" value="Rev_trsase/Diguanyl_cyclase"/>
</dbReference>
<keyword evidence="7" id="KW-0548">Nucleotidyltransferase</keyword>
<dbReference type="SMART" id="SM00448">
    <property type="entry name" value="REC"/>
    <property type="match status" value="1"/>
</dbReference>
<reference evidence="7 8" key="1">
    <citation type="submission" date="2023-01" db="EMBL/GenBank/DDBJ databases">
        <title>Novel diversity within Roseofilum (Cyanobacteria; Desertifilaceae) from marine benthic mats with descriptions of four novel species.</title>
        <authorList>
            <person name="Wang Y."/>
            <person name="Berthold D.E."/>
            <person name="Hu J."/>
            <person name="Lefler F.W."/>
            <person name="Laughinghouse H.D. IV."/>
        </authorList>
    </citation>
    <scope>NUCLEOTIDE SEQUENCE [LARGE SCALE GENOMIC DNA]</scope>
    <source>
        <strain evidence="7 8">BLCC-M143</strain>
    </source>
</reference>
<evidence type="ECO:0000313" key="7">
    <source>
        <dbReference type="EMBL" id="MDJ1182922.1"/>
    </source>
</evidence>
<organism evidence="7 8">
    <name type="scientific">Roseofilum casamattae BLCC-M143</name>
    <dbReference type="NCBI Taxonomy" id="3022442"/>
    <lineage>
        <taxon>Bacteria</taxon>
        <taxon>Bacillati</taxon>
        <taxon>Cyanobacteriota</taxon>
        <taxon>Cyanophyceae</taxon>
        <taxon>Desertifilales</taxon>
        <taxon>Desertifilaceae</taxon>
        <taxon>Roseofilum</taxon>
        <taxon>Roseofilum casamattae</taxon>
    </lineage>
</organism>
<dbReference type="Pfam" id="PF00990">
    <property type="entry name" value="GGDEF"/>
    <property type="match status" value="1"/>
</dbReference>
<dbReference type="EMBL" id="JAQOSQ010000004">
    <property type="protein sequence ID" value="MDJ1182922.1"/>
    <property type="molecule type" value="Genomic_DNA"/>
</dbReference>
<dbReference type="EC" id="2.7.7.65" evidence="7"/>
<dbReference type="NCBIfam" id="TIGR00254">
    <property type="entry name" value="GGDEF"/>
    <property type="match status" value="1"/>
</dbReference>
<keyword evidence="3" id="KW-0597">Phosphoprotein</keyword>
<sequence>MSKSTDSKSSPQVLVVDDVPDNLHLLKTILQQHGYHVRVAANGQFALRSLDYFHPDLILLDIMMPEMSGYTFCQKLKNNPRTSDIPVIFVSALQDGIDKARAFQIGGADYLTKPFQVEELLARVKHHLSLRHLQIELQRKNQVLEAQNDQLQQNQRDMSLMLDITRIINKVFDINSAISEVLDRVRQHIAWDYAEAWIPNREKTELGYIPCRMASHHRFKTFQAISSQMVFQWNQGLPGKIWQSQEAEWIEDCCCKYNPVFLRQEIACEVGFKSLFGVPIISNSEVLCILIFYQTEQQSYHPNLVRLIQSVVTQLASPLEKSKLYQKLEEANHELEQLAHRDGLTKVANRRRFDNIMDKEWLRLKRENGWLSLMLCDVDYFKKYNDRYGHLAGDRCLIEIAKVLSDSARRPADLVARYGGEEFAIILPNTDRKGALTVAILLQESIDRLSIPHQDSDVANHVTLSLGINCAIPSESLSIAEFIDGADRALYQAKQSGRNRFYCNSFTRERDN</sequence>
<keyword evidence="2" id="KW-0418">Kinase</keyword>
<dbReference type="PANTHER" id="PTHR45138">
    <property type="entry name" value="REGULATORY COMPONENTS OF SENSORY TRANSDUCTION SYSTEM"/>
    <property type="match status" value="1"/>
</dbReference>
<protein>
    <submittedName>
        <fullName evidence="7">Diguanylate cyclase</fullName>
        <ecNumber evidence="7">2.7.7.65</ecNumber>
    </submittedName>
</protein>
<dbReference type="InterPro" id="IPR029787">
    <property type="entry name" value="Nucleotide_cyclase"/>
</dbReference>
<dbReference type="InterPro" id="IPR003018">
    <property type="entry name" value="GAF"/>
</dbReference>
<dbReference type="SUPFAM" id="SSF52172">
    <property type="entry name" value="CheY-like"/>
    <property type="match status" value="1"/>
</dbReference>
<dbReference type="Proteomes" id="UP001232992">
    <property type="component" value="Unassembled WGS sequence"/>
</dbReference>
<feature type="modified residue" description="4-aspartylphosphate" evidence="3">
    <location>
        <position position="61"/>
    </location>
</feature>
<evidence type="ECO:0000259" key="5">
    <source>
        <dbReference type="PROSITE" id="PS50110"/>
    </source>
</evidence>
<dbReference type="Gene3D" id="3.30.450.40">
    <property type="match status" value="1"/>
</dbReference>
<dbReference type="Pfam" id="PF13185">
    <property type="entry name" value="GAF_2"/>
    <property type="match status" value="1"/>
</dbReference>
<feature type="domain" description="GGDEF" evidence="6">
    <location>
        <begin position="369"/>
        <end position="506"/>
    </location>
</feature>
<name>A0ABT7BUQ3_9CYAN</name>
<dbReference type="InterPro" id="IPR011006">
    <property type="entry name" value="CheY-like_superfamily"/>
</dbReference>
<dbReference type="CDD" id="cd01949">
    <property type="entry name" value="GGDEF"/>
    <property type="match status" value="1"/>
</dbReference>
<dbReference type="Pfam" id="PF00072">
    <property type="entry name" value="Response_reg"/>
    <property type="match status" value="1"/>
</dbReference>
<dbReference type="SUPFAM" id="SSF55781">
    <property type="entry name" value="GAF domain-like"/>
    <property type="match status" value="1"/>
</dbReference>
<dbReference type="PANTHER" id="PTHR45138:SF9">
    <property type="entry name" value="DIGUANYLATE CYCLASE DGCM-RELATED"/>
    <property type="match status" value="1"/>
</dbReference>
<dbReference type="InterPro" id="IPR000160">
    <property type="entry name" value="GGDEF_dom"/>
</dbReference>
<dbReference type="SUPFAM" id="SSF55073">
    <property type="entry name" value="Nucleotide cyclase"/>
    <property type="match status" value="1"/>
</dbReference>